<dbReference type="OrthoDB" id="9808002at2"/>
<sequence>MQFDVEQFRQHFPYLQQNQTTSYLDSAATSLKPQALIDATVAFYQSAGSVHRSQYDEQQTYLYEQARQRCADFIGAESPQAIIWTSGTTQAINTVAYGLLPQLQAGDEIIISEADHHANFVTWSAIAKKCGAKLIILSLQENWLIDPQQLKQALTSRTKIVALNYISNVTGTEQPLNQLIPIIRAHSQAFILVDAAQAISHKPINLAELDADFLAFSAHKLYGPTGLGVLSGKLSSLDVLQPLCYGGKMIEKVSKQHIGFAPLPYKLEAGTPNIAAVIGFNAVLAWLAQFDLHQAEQHSIALAQQIKNKLAQYPACRLFNSPQPSTVVCFIFEHIHCADLATLLAEQKIALRSGEHCAQPYLARLGQSATLRLSLAPYNHQQDIERFFVALEKSLQLLEEV</sequence>
<name>A0A4R1FU23_9PAST</name>
<comment type="similarity">
    <text evidence="2">Belongs to the class-V pyridoxal-phosphate-dependent aminotransferase family. Csd subfamily.</text>
</comment>
<dbReference type="Proteomes" id="UP000294702">
    <property type="component" value="Unassembled WGS sequence"/>
</dbReference>
<evidence type="ECO:0000313" key="8">
    <source>
        <dbReference type="EMBL" id="TCJ98377.1"/>
    </source>
</evidence>
<evidence type="ECO:0000259" key="7">
    <source>
        <dbReference type="Pfam" id="PF00266"/>
    </source>
</evidence>
<comment type="catalytic activity">
    <reaction evidence="6">
        <text>(sulfur carrier)-H + L-cysteine = (sulfur carrier)-SH + L-alanine</text>
        <dbReference type="Rhea" id="RHEA:43892"/>
        <dbReference type="Rhea" id="RHEA-COMP:14737"/>
        <dbReference type="Rhea" id="RHEA-COMP:14739"/>
        <dbReference type="ChEBI" id="CHEBI:29917"/>
        <dbReference type="ChEBI" id="CHEBI:35235"/>
        <dbReference type="ChEBI" id="CHEBI:57972"/>
        <dbReference type="ChEBI" id="CHEBI:64428"/>
        <dbReference type="EC" id="2.8.1.7"/>
    </reaction>
</comment>
<organism evidence="8 9">
    <name type="scientific">Volucribacter psittacicida</name>
    <dbReference type="NCBI Taxonomy" id="203482"/>
    <lineage>
        <taxon>Bacteria</taxon>
        <taxon>Pseudomonadati</taxon>
        <taxon>Pseudomonadota</taxon>
        <taxon>Gammaproteobacteria</taxon>
        <taxon>Pasteurellales</taxon>
        <taxon>Pasteurellaceae</taxon>
        <taxon>Volucribacter</taxon>
    </lineage>
</organism>
<dbReference type="GO" id="GO:0030170">
    <property type="term" value="F:pyridoxal phosphate binding"/>
    <property type="evidence" value="ECO:0007669"/>
    <property type="project" value="InterPro"/>
</dbReference>
<dbReference type="GO" id="GO:0006534">
    <property type="term" value="P:cysteine metabolic process"/>
    <property type="evidence" value="ECO:0007669"/>
    <property type="project" value="InterPro"/>
</dbReference>
<dbReference type="InterPro" id="IPR015422">
    <property type="entry name" value="PyrdxlP-dep_Trfase_small"/>
</dbReference>
<keyword evidence="5" id="KW-0663">Pyridoxal phosphate</keyword>
<evidence type="ECO:0000256" key="1">
    <source>
        <dbReference type="ARBA" id="ARBA00001933"/>
    </source>
</evidence>
<dbReference type="GO" id="GO:0031071">
    <property type="term" value="F:cysteine desulfurase activity"/>
    <property type="evidence" value="ECO:0007669"/>
    <property type="project" value="UniProtKB-EC"/>
</dbReference>
<dbReference type="Pfam" id="PF00266">
    <property type="entry name" value="Aminotran_5"/>
    <property type="match status" value="1"/>
</dbReference>
<dbReference type="EMBL" id="SMFT01000002">
    <property type="protein sequence ID" value="TCJ98377.1"/>
    <property type="molecule type" value="Genomic_DNA"/>
</dbReference>
<proteinExistence type="inferred from homology"/>
<dbReference type="PANTHER" id="PTHR43586:SF8">
    <property type="entry name" value="CYSTEINE DESULFURASE 1, CHLOROPLASTIC"/>
    <property type="match status" value="1"/>
</dbReference>
<evidence type="ECO:0000256" key="3">
    <source>
        <dbReference type="ARBA" id="ARBA00012239"/>
    </source>
</evidence>
<dbReference type="RefSeq" id="WP_132689494.1">
    <property type="nucleotide sequence ID" value="NZ_SMFT01000002.1"/>
</dbReference>
<dbReference type="PANTHER" id="PTHR43586">
    <property type="entry name" value="CYSTEINE DESULFURASE"/>
    <property type="match status" value="1"/>
</dbReference>
<keyword evidence="4" id="KW-0808">Transferase</keyword>
<dbReference type="AlphaFoldDB" id="A0A4R1FU23"/>
<dbReference type="Gene3D" id="3.90.1150.10">
    <property type="entry name" value="Aspartate Aminotransferase, domain 1"/>
    <property type="match status" value="1"/>
</dbReference>
<evidence type="ECO:0000313" key="9">
    <source>
        <dbReference type="Proteomes" id="UP000294702"/>
    </source>
</evidence>
<evidence type="ECO:0000256" key="2">
    <source>
        <dbReference type="ARBA" id="ARBA00010447"/>
    </source>
</evidence>
<comment type="cofactor">
    <cofactor evidence="1">
        <name>pyridoxal 5'-phosphate</name>
        <dbReference type="ChEBI" id="CHEBI:597326"/>
    </cofactor>
</comment>
<evidence type="ECO:0000256" key="6">
    <source>
        <dbReference type="ARBA" id="ARBA00050776"/>
    </source>
</evidence>
<keyword evidence="9" id="KW-1185">Reference proteome</keyword>
<dbReference type="InterPro" id="IPR015421">
    <property type="entry name" value="PyrdxlP-dep_Trfase_major"/>
</dbReference>
<gene>
    <name evidence="8" type="ORF">EV694_0772</name>
</gene>
<dbReference type="InterPro" id="IPR010970">
    <property type="entry name" value="Cys_dSase_SufS"/>
</dbReference>
<feature type="domain" description="Aminotransferase class V" evidence="7">
    <location>
        <begin position="23"/>
        <end position="387"/>
    </location>
</feature>
<dbReference type="InterPro" id="IPR015424">
    <property type="entry name" value="PyrdxlP-dep_Trfase"/>
</dbReference>
<dbReference type="EC" id="2.8.1.7" evidence="3"/>
<comment type="caution">
    <text evidence="8">The sequence shown here is derived from an EMBL/GenBank/DDBJ whole genome shotgun (WGS) entry which is preliminary data.</text>
</comment>
<dbReference type="InterPro" id="IPR000192">
    <property type="entry name" value="Aminotrans_V_dom"/>
</dbReference>
<protein>
    <recommendedName>
        <fullName evidence="3">cysteine desulfurase</fullName>
        <ecNumber evidence="3">2.8.1.7</ecNumber>
    </recommendedName>
</protein>
<dbReference type="CDD" id="cd06453">
    <property type="entry name" value="SufS_like"/>
    <property type="match status" value="1"/>
</dbReference>
<reference evidence="8 9" key="1">
    <citation type="submission" date="2019-03" db="EMBL/GenBank/DDBJ databases">
        <title>Genomic Encyclopedia of Type Strains, Phase IV (KMG-IV): sequencing the most valuable type-strain genomes for metagenomic binning, comparative biology and taxonomic classification.</title>
        <authorList>
            <person name="Goeker M."/>
        </authorList>
    </citation>
    <scope>NUCLEOTIDE SEQUENCE [LARGE SCALE GENOMIC DNA]</scope>
    <source>
        <strain evidence="8 9">DSM 15534</strain>
    </source>
</reference>
<dbReference type="SUPFAM" id="SSF53383">
    <property type="entry name" value="PLP-dependent transferases"/>
    <property type="match status" value="1"/>
</dbReference>
<dbReference type="Gene3D" id="3.40.640.10">
    <property type="entry name" value="Type I PLP-dependent aspartate aminotransferase-like (Major domain)"/>
    <property type="match status" value="1"/>
</dbReference>
<evidence type="ECO:0000256" key="4">
    <source>
        <dbReference type="ARBA" id="ARBA00022679"/>
    </source>
</evidence>
<accession>A0A4R1FU23</accession>
<evidence type="ECO:0000256" key="5">
    <source>
        <dbReference type="ARBA" id="ARBA00022898"/>
    </source>
</evidence>